<evidence type="ECO:0000256" key="2">
    <source>
        <dbReference type="SAM" id="Phobius"/>
    </source>
</evidence>
<keyword evidence="2" id="KW-0812">Transmembrane</keyword>
<feature type="transmembrane region" description="Helical" evidence="2">
    <location>
        <begin position="192"/>
        <end position="211"/>
    </location>
</feature>
<dbReference type="KEGG" id="mri:Mal4_57680"/>
<evidence type="ECO:0000313" key="3">
    <source>
        <dbReference type="EMBL" id="QDU41401.1"/>
    </source>
</evidence>
<organism evidence="3 4">
    <name type="scientific">Maioricimonas rarisocia</name>
    <dbReference type="NCBI Taxonomy" id="2528026"/>
    <lineage>
        <taxon>Bacteria</taxon>
        <taxon>Pseudomonadati</taxon>
        <taxon>Planctomycetota</taxon>
        <taxon>Planctomycetia</taxon>
        <taxon>Planctomycetales</taxon>
        <taxon>Planctomycetaceae</taxon>
        <taxon>Maioricimonas</taxon>
    </lineage>
</organism>
<proteinExistence type="predicted"/>
<evidence type="ECO:0000256" key="1">
    <source>
        <dbReference type="SAM" id="MobiDB-lite"/>
    </source>
</evidence>
<dbReference type="Proteomes" id="UP000320496">
    <property type="component" value="Chromosome"/>
</dbReference>
<keyword evidence="2" id="KW-0472">Membrane</keyword>
<dbReference type="EMBL" id="CP036275">
    <property type="protein sequence ID" value="QDU41401.1"/>
    <property type="molecule type" value="Genomic_DNA"/>
</dbReference>
<evidence type="ECO:0000313" key="4">
    <source>
        <dbReference type="Proteomes" id="UP000320496"/>
    </source>
</evidence>
<sequence length="220" mass="24250">MTRQPVRPAAESNRPVSDATPPIETSKTAEAPAAENDRQQTARAISLWLLLGSIGVFVLSVAAGFAPAPIKRLLLFYLAFGLIAGGGLGRLAQEVGARHSMLIVLLGNLLLLAGGMNVARVSYDRIHADVQERVRQNPDNMLGLKLLEQTAGDDPEMQARVRAEQARLNPRFRDYLRHRVSPLGKWERPWPLVFWIVELALSLAVGTWGMLRTMQRPTSS</sequence>
<feature type="transmembrane region" description="Helical" evidence="2">
    <location>
        <begin position="99"/>
        <end position="119"/>
    </location>
</feature>
<feature type="transmembrane region" description="Helical" evidence="2">
    <location>
        <begin position="74"/>
        <end position="92"/>
    </location>
</feature>
<keyword evidence="2" id="KW-1133">Transmembrane helix</keyword>
<accession>A0A517ZG10</accession>
<dbReference type="AlphaFoldDB" id="A0A517ZG10"/>
<reference evidence="3 4" key="1">
    <citation type="submission" date="2019-02" db="EMBL/GenBank/DDBJ databases">
        <title>Deep-cultivation of Planctomycetes and their phenomic and genomic characterization uncovers novel biology.</title>
        <authorList>
            <person name="Wiegand S."/>
            <person name="Jogler M."/>
            <person name="Boedeker C."/>
            <person name="Pinto D."/>
            <person name="Vollmers J."/>
            <person name="Rivas-Marin E."/>
            <person name="Kohn T."/>
            <person name="Peeters S.H."/>
            <person name="Heuer A."/>
            <person name="Rast P."/>
            <person name="Oberbeckmann S."/>
            <person name="Bunk B."/>
            <person name="Jeske O."/>
            <person name="Meyerdierks A."/>
            <person name="Storesund J.E."/>
            <person name="Kallscheuer N."/>
            <person name="Luecker S."/>
            <person name="Lage O.M."/>
            <person name="Pohl T."/>
            <person name="Merkel B.J."/>
            <person name="Hornburger P."/>
            <person name="Mueller R.-W."/>
            <person name="Bruemmer F."/>
            <person name="Labrenz M."/>
            <person name="Spormann A.M."/>
            <person name="Op den Camp H."/>
            <person name="Overmann J."/>
            <person name="Amann R."/>
            <person name="Jetten M.S.M."/>
            <person name="Mascher T."/>
            <person name="Medema M.H."/>
            <person name="Devos D.P."/>
            <person name="Kaster A.-K."/>
            <person name="Ovreas L."/>
            <person name="Rohde M."/>
            <person name="Galperin M.Y."/>
            <person name="Jogler C."/>
        </authorList>
    </citation>
    <scope>NUCLEOTIDE SEQUENCE [LARGE SCALE GENOMIC DNA]</scope>
    <source>
        <strain evidence="3 4">Mal4</strain>
    </source>
</reference>
<feature type="transmembrane region" description="Helical" evidence="2">
    <location>
        <begin position="47"/>
        <end position="68"/>
    </location>
</feature>
<protein>
    <submittedName>
        <fullName evidence="3">Uncharacterized protein</fullName>
    </submittedName>
</protein>
<gene>
    <name evidence="3" type="ORF">Mal4_57680</name>
</gene>
<keyword evidence="4" id="KW-1185">Reference proteome</keyword>
<feature type="region of interest" description="Disordered" evidence="1">
    <location>
        <begin position="1"/>
        <end position="37"/>
    </location>
</feature>
<name>A0A517ZG10_9PLAN</name>